<organism evidence="2 3">
    <name type="scientific">Zancudomyces culisetae</name>
    <name type="common">Gut fungus</name>
    <name type="synonym">Smittium culisetae</name>
    <dbReference type="NCBI Taxonomy" id="1213189"/>
    <lineage>
        <taxon>Eukaryota</taxon>
        <taxon>Fungi</taxon>
        <taxon>Fungi incertae sedis</taxon>
        <taxon>Zoopagomycota</taxon>
        <taxon>Kickxellomycotina</taxon>
        <taxon>Harpellomycetes</taxon>
        <taxon>Harpellales</taxon>
        <taxon>Legeriomycetaceae</taxon>
        <taxon>Zancudomyces</taxon>
    </lineage>
</organism>
<comment type="caution">
    <text evidence="2">The sequence shown here is derived from an EMBL/GenBank/DDBJ whole genome shotgun (WGS) entry which is preliminary data.</text>
</comment>
<proteinExistence type="predicted"/>
<keyword evidence="3" id="KW-1185">Reference proteome</keyword>
<evidence type="ECO:0000313" key="2">
    <source>
        <dbReference type="EMBL" id="OMH85008.1"/>
    </source>
</evidence>
<evidence type="ECO:0000256" key="1">
    <source>
        <dbReference type="SAM" id="MobiDB-lite"/>
    </source>
</evidence>
<feature type="compositionally biased region" description="Basic and acidic residues" evidence="1">
    <location>
        <begin position="939"/>
        <end position="951"/>
    </location>
</feature>
<dbReference type="Proteomes" id="UP000188320">
    <property type="component" value="Unassembled WGS sequence"/>
</dbReference>
<accession>A0A1R1PVL5</accession>
<sequence>MGFEIKKEAELKETRRSKVKSGVLGYGVSTIGGIQGPRKDEEIQNALEDIEETTVLETIPGEVIRLLSVDRDQVIKEWRVEDKKQEVRTLAKYIRVQQGEQAGGEEGGYIYVGMKNEAGLEEIWRIDDRSDRMETDGYEKITIKQDQVFGNNEKERVEAIEDAGNGDVMFVGDKCGVVVMDKDFENKYKIVGRGKLADKEWSTKYIKIMEFGREDKSDGSELLKELVKKVSKQQNGKFVVVLGKDEKSRKTKMFVYFINTKDQEVDLVFSVDMKGIDIERGTVEVGTNKVMMVDRFGRYKEYLMERKQRKIKTKYGVEVEKEELSINTKESNKVKFQGYFVSKLEEKNQQSVKIIELRENVVTLLGYRVKEGKTGEHVLTMWDIGNKVMLAEENITIGDLKGTKVSDDEKNMAGCSYQVEVVGRSSDMFELCIVVNTENEKDQMESRIYSFSVQVPRPTLSELLKAKILNTNRYSNNNSEDTSGMAKEFVFDKTKVPSLVGDKEKVQQQQQALVICRLIDTMYSESSEKTPKAKADKKQKDNIKDRVMQYLNDDSLVVAQDNTGITAAAKQVVARLYEESIKYIINSESASGPVYDFSINAIRAIVENKLILGYLYSEYFGSGSTCADSPRLLGVLTQKLFTTDGKTNEKIADLIVLCLEQEGYTIHISEQEMVDLLISKLALKIVNGNNKIQTIFNGLDSITTALSEEDGVAFGQLPGFRLRKVLNLDIDDDSSNERGARKSKLKNKTKNKRKTKNKIKNINSLKNLFSSQIFKIFKLTAFKLTTGRPFSANLFIDPVKLTKLIHLATSSLHQNVSTGVYILLLNTLNILLYENIENLNIPKLLSDNINFRFIHSHQNNNTSKALSAFNASSIKCGIDNFDGIVLWLNCILDTFRVYSPIFSITAATTSTTTTTTATSTSAGKSIEDESGNLNVDASENEKKSKKENDNNSKHFMNAIKNLQTTITYSDYLFNKVYANEILPALIPYKLNYDYHFSYPHATNANSSVVRTDGIQTNEQSTSITALSGDLTLPTQFNLFAKPDNYTVDYLYW</sequence>
<feature type="region of interest" description="Disordered" evidence="1">
    <location>
        <begin position="913"/>
        <end position="951"/>
    </location>
</feature>
<reference evidence="3" key="1">
    <citation type="submission" date="2017-01" db="EMBL/GenBank/DDBJ databases">
        <authorList>
            <person name="Wang Y."/>
            <person name="White M."/>
            <person name="Kvist S."/>
            <person name="Moncalvo J.-M."/>
        </authorList>
    </citation>
    <scope>NUCLEOTIDE SEQUENCE [LARGE SCALE GENOMIC DNA]</scope>
    <source>
        <strain evidence="3">COL-18-3</strain>
    </source>
</reference>
<protein>
    <submittedName>
        <fullName evidence="2">Uncharacterized protein</fullName>
    </submittedName>
</protein>
<feature type="compositionally biased region" description="Low complexity" evidence="1">
    <location>
        <begin position="913"/>
        <end position="922"/>
    </location>
</feature>
<evidence type="ECO:0000313" key="3">
    <source>
        <dbReference type="Proteomes" id="UP000188320"/>
    </source>
</evidence>
<dbReference type="EMBL" id="LSSK01000121">
    <property type="protein sequence ID" value="OMH85008.1"/>
    <property type="molecule type" value="Genomic_DNA"/>
</dbReference>
<dbReference type="AlphaFoldDB" id="A0A1R1PVL5"/>
<name>A0A1R1PVL5_ZANCU</name>
<gene>
    <name evidence="2" type="ORF">AX774_g1456</name>
</gene>